<dbReference type="PANTHER" id="PTHR33164">
    <property type="entry name" value="TRANSCRIPTIONAL REGULATOR, MARR FAMILY"/>
    <property type="match status" value="1"/>
</dbReference>
<dbReference type="InterPro" id="IPR036390">
    <property type="entry name" value="WH_DNA-bd_sf"/>
</dbReference>
<keyword evidence="3" id="KW-1185">Reference proteome</keyword>
<accession>A0ABP5CNC0</accession>
<organism evidence="2 3">
    <name type="scientific">Amycolatopsis minnesotensis</name>
    <dbReference type="NCBI Taxonomy" id="337894"/>
    <lineage>
        <taxon>Bacteria</taxon>
        <taxon>Bacillati</taxon>
        <taxon>Actinomycetota</taxon>
        <taxon>Actinomycetes</taxon>
        <taxon>Pseudonocardiales</taxon>
        <taxon>Pseudonocardiaceae</taxon>
        <taxon>Amycolatopsis</taxon>
    </lineage>
</organism>
<proteinExistence type="predicted"/>
<dbReference type="Pfam" id="PF01047">
    <property type="entry name" value="MarR"/>
    <property type="match status" value="1"/>
</dbReference>
<sequence>MSDRPAYERGTGFLLSRLGSLAARSWAAFLAEHEVSPGQYAVLVVLNEQGPLGQVSLARSIAVDARNLVAVLDSLSERGLVGRAADPADGRRRVVSLTPAGKSLVDDLATAAARGQDDFLRALGTRDRDRFTDLLRRVYDSHTG</sequence>
<feature type="domain" description="HTH marR-type" evidence="1">
    <location>
        <begin position="1"/>
        <end position="140"/>
    </location>
</feature>
<gene>
    <name evidence="2" type="ORF">GCM10009754_42060</name>
</gene>
<dbReference type="InterPro" id="IPR039422">
    <property type="entry name" value="MarR/SlyA-like"/>
</dbReference>
<dbReference type="SMART" id="SM00347">
    <property type="entry name" value="HTH_MARR"/>
    <property type="match status" value="1"/>
</dbReference>
<comment type="caution">
    <text evidence="2">The sequence shown here is derived from an EMBL/GenBank/DDBJ whole genome shotgun (WGS) entry which is preliminary data.</text>
</comment>
<dbReference type="RefSeq" id="WP_344421190.1">
    <property type="nucleotide sequence ID" value="NZ_BAAANN010000016.1"/>
</dbReference>
<dbReference type="InterPro" id="IPR000835">
    <property type="entry name" value="HTH_MarR-typ"/>
</dbReference>
<dbReference type="Gene3D" id="1.10.10.10">
    <property type="entry name" value="Winged helix-like DNA-binding domain superfamily/Winged helix DNA-binding domain"/>
    <property type="match status" value="1"/>
</dbReference>
<dbReference type="InterPro" id="IPR036388">
    <property type="entry name" value="WH-like_DNA-bd_sf"/>
</dbReference>
<dbReference type="EMBL" id="BAAANN010000016">
    <property type="protein sequence ID" value="GAA1965519.1"/>
    <property type="molecule type" value="Genomic_DNA"/>
</dbReference>
<name>A0ABP5CNC0_9PSEU</name>
<dbReference type="PANTHER" id="PTHR33164:SF95">
    <property type="entry name" value="TRANSCRIPTIONAL REGULATOR"/>
    <property type="match status" value="1"/>
</dbReference>
<protein>
    <submittedName>
        <fullName evidence="2">MarR family transcriptional regulator</fullName>
    </submittedName>
</protein>
<dbReference type="Proteomes" id="UP001501116">
    <property type="component" value="Unassembled WGS sequence"/>
</dbReference>
<dbReference type="PROSITE" id="PS50995">
    <property type="entry name" value="HTH_MARR_2"/>
    <property type="match status" value="1"/>
</dbReference>
<reference evidence="3" key="1">
    <citation type="journal article" date="2019" name="Int. J. Syst. Evol. Microbiol.">
        <title>The Global Catalogue of Microorganisms (GCM) 10K type strain sequencing project: providing services to taxonomists for standard genome sequencing and annotation.</title>
        <authorList>
            <consortium name="The Broad Institute Genomics Platform"/>
            <consortium name="The Broad Institute Genome Sequencing Center for Infectious Disease"/>
            <person name="Wu L."/>
            <person name="Ma J."/>
        </authorList>
    </citation>
    <scope>NUCLEOTIDE SEQUENCE [LARGE SCALE GENOMIC DNA]</scope>
    <source>
        <strain evidence="3">JCM 14545</strain>
    </source>
</reference>
<evidence type="ECO:0000313" key="3">
    <source>
        <dbReference type="Proteomes" id="UP001501116"/>
    </source>
</evidence>
<dbReference type="SUPFAM" id="SSF46785">
    <property type="entry name" value="Winged helix' DNA-binding domain"/>
    <property type="match status" value="1"/>
</dbReference>
<evidence type="ECO:0000313" key="2">
    <source>
        <dbReference type="EMBL" id="GAA1965519.1"/>
    </source>
</evidence>
<dbReference type="PRINTS" id="PR00598">
    <property type="entry name" value="HTHMARR"/>
</dbReference>
<evidence type="ECO:0000259" key="1">
    <source>
        <dbReference type="PROSITE" id="PS50995"/>
    </source>
</evidence>